<evidence type="ECO:0000256" key="2">
    <source>
        <dbReference type="ARBA" id="ARBA00022692"/>
    </source>
</evidence>
<dbReference type="Gene3D" id="2.170.270.10">
    <property type="entry name" value="SET domain"/>
    <property type="match status" value="1"/>
</dbReference>
<protein>
    <submittedName>
        <fullName evidence="7">Ammonium transporter Rh type C</fullName>
    </submittedName>
</protein>
<accession>A0A2J8A8R3</accession>
<dbReference type="OrthoDB" id="548257at2759"/>
<dbReference type="Gene3D" id="1.10.3430.10">
    <property type="entry name" value="Ammonium transporter AmtB like domains"/>
    <property type="match status" value="1"/>
</dbReference>
<sequence>MSGGAGTKTAIILPILLQKDFESEKLRRSNLSSSHNRMFWLANRPSNRGFLENLAHDMDFAGTLVRTHEGQDPTDRNTWLHHWPTSAVRLECALCHHNPSRRCTVNFDRKYLVNDVLKARCGAGIRVELIDPQTGQPVEDQLPEMTLQLQQQRQEKEWQRQKEQQLLLRRALTRVLAGALHESSLLEHWARYPVTRGEEGGDHQENDGSFLLRSGALNPALGFLAATHARGGVAMAAAAGGAAASQQPTPLVYCGGLGRQAGGTQVKIEAAEGAALGAVGRPAAVGSTHAGGGPRRRLPELPLLQRLQLAPSSAGAPAGSSGEGGGGGGRSSGPGHSYDSAGADSRSGDSGRDSDHSATDSSGSSGDGNSDSSGDGDSGCSGSRGSDSSGGGDSGSRGSRGSGSSGDGDGGSGEGASSDDEDGSGEGDSGGGEDGSGKGRRTLQAAIRSGAQQAVPLYRRVPYGGQLQPYSVELRHSKGRVGFTGAATLLQAMRLRPGSGVRLAVLGDGRAVMEEVLAAEAAAADPMAFTFKGSFARGPPVLVPIAIVRALLGLAATERGSGAGLSVRVEHEGGALGGVRLCGGATRQNRRWRLLGLRPWLRSVGAVPGDTLRLAREVAPGGEPEQAAAAGSGGDGGAEAIVRPRPGAAAAALDLPPAAAAAIAQADGGGGGDGSGGGAGGGAGDGGQTGGGARSGGGGAHGATAVAGGAGSSGCVVTGRVTAAAPAASICCLYGSVPPEAGLLPPLQPGELRLCGLTFHPDLAPAVRRAMARWEATALERLRAEGLGGELADLEPESEQMEIRDAEALSRHGLSSTVICTRLARLLGLVGQASSRSDAPLPEGPLGLAVEARLRRCADSARGGWGLAAGAAVRRNAVLGVVGGYVMPGGAAARRFVASGHRHLQEGVRAELARAVAGTTADVSTAWRLLAGSYCMPYQEGPAAAAAAAGVAGPSAPAAVLCMLGYGNAAALVNDPRAQPKAWVEGSDVDDEEAARRANCVVLPVAVRGVVLPVLVAVRDIAPGEQLLRDYGAGWWRGLAGAWEPGELRLCGLTFHPDLAPAVRRAMARWEATALERLRAEGLDGRLANEVPDTVQVSIREPEALSRHGLSSTVICARVARLLRLVGEGGRSDAPLPEGPLGLAAEARLWRCAEPARGGCGLAAGAAVRRNAVLGVVGGYVMPAVAAEGFVAAGYRHCRPDVRAELDRAVGGTTADVSTAWRLLAGSYCMPYPEGLPAGRPSPSPAALCMLGWGNAAALINDPRAQPRAWVEGNDAEEAAAAEAASAANCALGAQQLPGLATAAAVVPVVVRGMVLPVLVAVRDIAPGEQLLRDYGAGWWRGLAGAWEVPLYTANQYFVFDKFKALDIGGSISIHAFGAYYGLAVSRWIATAPGGGTGHPKNGATPATDVTAMIGTLFLWILWPSDRLLHREV</sequence>
<dbReference type="GO" id="GO:0008519">
    <property type="term" value="F:ammonium channel activity"/>
    <property type="evidence" value="ECO:0007669"/>
    <property type="project" value="InterPro"/>
</dbReference>
<feature type="compositionally biased region" description="Gly residues" evidence="5">
    <location>
        <begin position="321"/>
        <end position="332"/>
    </location>
</feature>
<evidence type="ECO:0000256" key="5">
    <source>
        <dbReference type="SAM" id="MobiDB-lite"/>
    </source>
</evidence>
<feature type="region of interest" description="Disordered" evidence="5">
    <location>
        <begin position="310"/>
        <end position="440"/>
    </location>
</feature>
<proteinExistence type="predicted"/>
<dbReference type="SUPFAM" id="SSF82199">
    <property type="entry name" value="SET domain"/>
    <property type="match status" value="2"/>
</dbReference>
<dbReference type="Proteomes" id="UP000236333">
    <property type="component" value="Unassembled WGS sequence"/>
</dbReference>
<keyword evidence="2" id="KW-0812">Transmembrane</keyword>
<feature type="compositionally biased region" description="Gly residues" evidence="5">
    <location>
        <begin position="667"/>
        <end position="701"/>
    </location>
</feature>
<evidence type="ECO:0000259" key="6">
    <source>
        <dbReference type="Pfam" id="PF00909"/>
    </source>
</evidence>
<comment type="caution">
    <text evidence="7">The sequence shown here is derived from an EMBL/GenBank/DDBJ whole genome shotgun (WGS) entry which is preliminary data.</text>
</comment>
<feature type="compositionally biased region" description="Low complexity" evidence="5">
    <location>
        <begin position="360"/>
        <end position="387"/>
    </location>
</feature>
<dbReference type="CDD" id="cd08161">
    <property type="entry name" value="SET"/>
    <property type="match status" value="2"/>
</dbReference>
<reference evidence="7 8" key="1">
    <citation type="journal article" date="2017" name="Mol. Biol. Evol.">
        <title>The 4-celled Tetrabaena socialis nuclear genome reveals the essential components for genetic control of cell number at the origin of multicellularity in the volvocine lineage.</title>
        <authorList>
            <person name="Featherston J."/>
            <person name="Arakaki Y."/>
            <person name="Hanschen E.R."/>
            <person name="Ferris P.J."/>
            <person name="Michod R.E."/>
            <person name="Olson B.J.S.C."/>
            <person name="Nozaki H."/>
            <person name="Durand P.M."/>
        </authorList>
    </citation>
    <scope>NUCLEOTIDE SEQUENCE [LARGE SCALE GENOMIC DNA]</scope>
    <source>
        <strain evidence="7 8">NIES-571</strain>
    </source>
</reference>
<dbReference type="Pfam" id="PF00909">
    <property type="entry name" value="Ammonium_transp"/>
    <property type="match status" value="1"/>
</dbReference>
<feature type="compositionally biased region" description="Low complexity" evidence="5">
    <location>
        <begin position="619"/>
        <end position="630"/>
    </location>
</feature>
<dbReference type="InterPro" id="IPR029020">
    <property type="entry name" value="Ammonium/urea_transptr"/>
</dbReference>
<evidence type="ECO:0000313" key="8">
    <source>
        <dbReference type="Proteomes" id="UP000236333"/>
    </source>
</evidence>
<keyword evidence="8" id="KW-1185">Reference proteome</keyword>
<keyword evidence="3" id="KW-1133">Transmembrane helix</keyword>
<dbReference type="InterPro" id="IPR024041">
    <property type="entry name" value="NH4_transpt_AmtB-like_dom"/>
</dbReference>
<dbReference type="EMBL" id="PGGS01000114">
    <property type="protein sequence ID" value="PNH08853.1"/>
    <property type="molecule type" value="Genomic_DNA"/>
</dbReference>
<name>A0A2J8A8R3_9CHLO</name>
<evidence type="ECO:0000313" key="7">
    <source>
        <dbReference type="EMBL" id="PNH08853.1"/>
    </source>
</evidence>
<dbReference type="GO" id="GO:0016020">
    <property type="term" value="C:membrane"/>
    <property type="evidence" value="ECO:0007669"/>
    <property type="project" value="UniProtKB-SubCell"/>
</dbReference>
<feature type="compositionally biased region" description="Low complexity" evidence="5">
    <location>
        <begin position="333"/>
        <end position="345"/>
    </location>
</feature>
<feature type="region of interest" description="Disordered" evidence="5">
    <location>
        <begin position="619"/>
        <end position="641"/>
    </location>
</feature>
<dbReference type="InterPro" id="IPR046341">
    <property type="entry name" value="SET_dom_sf"/>
</dbReference>
<evidence type="ECO:0000256" key="3">
    <source>
        <dbReference type="ARBA" id="ARBA00022989"/>
    </source>
</evidence>
<comment type="subcellular location">
    <subcellularLocation>
        <location evidence="1">Membrane</location>
        <topology evidence="1">Multi-pass membrane protein</topology>
    </subcellularLocation>
</comment>
<feature type="compositionally biased region" description="Low complexity" evidence="5">
    <location>
        <begin position="310"/>
        <end position="320"/>
    </location>
</feature>
<dbReference type="SUPFAM" id="SSF111352">
    <property type="entry name" value="Ammonium transporter"/>
    <property type="match status" value="1"/>
</dbReference>
<gene>
    <name evidence="7" type="ORF">TSOC_004570</name>
</gene>
<feature type="compositionally biased region" description="Gly residues" evidence="5">
    <location>
        <begin position="388"/>
        <end position="414"/>
    </location>
</feature>
<feature type="compositionally biased region" description="Basic and acidic residues" evidence="5">
    <location>
        <begin position="346"/>
        <end position="358"/>
    </location>
</feature>
<organism evidence="7 8">
    <name type="scientific">Tetrabaena socialis</name>
    <dbReference type="NCBI Taxonomy" id="47790"/>
    <lineage>
        <taxon>Eukaryota</taxon>
        <taxon>Viridiplantae</taxon>
        <taxon>Chlorophyta</taxon>
        <taxon>core chlorophytes</taxon>
        <taxon>Chlorophyceae</taxon>
        <taxon>CS clade</taxon>
        <taxon>Chlamydomonadales</taxon>
        <taxon>Tetrabaenaceae</taxon>
        <taxon>Tetrabaena</taxon>
    </lineage>
</organism>
<feature type="region of interest" description="Disordered" evidence="5">
    <location>
        <begin position="666"/>
        <end position="701"/>
    </location>
</feature>
<evidence type="ECO:0000256" key="1">
    <source>
        <dbReference type="ARBA" id="ARBA00004141"/>
    </source>
</evidence>
<keyword evidence="4" id="KW-0472">Membrane</keyword>
<evidence type="ECO:0000256" key="4">
    <source>
        <dbReference type="ARBA" id="ARBA00023136"/>
    </source>
</evidence>
<feature type="domain" description="Ammonium transporter AmtB-like" evidence="6">
    <location>
        <begin position="1359"/>
        <end position="1425"/>
    </location>
</feature>